<evidence type="ECO:0000256" key="5">
    <source>
        <dbReference type="ARBA" id="ARBA00018512"/>
    </source>
</evidence>
<feature type="signal peptide" evidence="15">
    <location>
        <begin position="1"/>
        <end position="20"/>
    </location>
</feature>
<evidence type="ECO:0000256" key="1">
    <source>
        <dbReference type="ARBA" id="ARBA00004477"/>
    </source>
</evidence>
<evidence type="ECO:0000256" key="9">
    <source>
        <dbReference type="ARBA" id="ARBA00022824"/>
    </source>
</evidence>
<comment type="catalytic activity">
    <reaction evidence="13">
        <text>an alpha-D-Glc-(1-&gt;3)-alpha-D-Glc-(1-&gt;3)-alpha-D-Man-(1-&gt;2)-alpha-D-Man-(1-&gt;2)-alpha-D-Man-(1-&gt;3)-[alpha-D-Man-(1-&gt;2)-alpha-D-Man-(1-&gt;3)-[alpha-D-Man-(1-&gt;2)-alpha-D-Man-(1-&gt;6)]-alpha-D-Man-(1-&gt;6)]-beta-D-Man-(1-&gt;4)-beta-D-GlcNAc-(1-&gt;4)-alpha-D-GlcNAc-diphospho-di-trans,poly-cis-dolichol + a di-trans,poly-cis-dolichyl beta-D-glucosyl phosphate = a alpha-D-Glc-(1-&gt;2)-alpha-D-Glc-(1-&gt;3)-alpha-D-Glc-(1-&gt;3)-alpha-D-Man-(1-&gt;2)-alpha-D-Man-(1-&gt;2)-alpha-D-Man-(1-&gt;3)-[alpha-D-Man-(1-&gt;2)-alpha-D-Man-(1-&gt;3)-[alpha-D-Man-(1-&gt;2)-alpha-D-Man-(1-&gt;6)]-alpha-D-Man-(1-&gt;6)]-beta-D-Man-(1-&gt;4)-beta-D-GlcNAc-(1-&gt;4)-alpha-D-GlcNAc-diphospho-di-trans,poly-cis-dolichol + a di-trans,poly-cis-dolichyl phosphate + H(+)</text>
        <dbReference type="Rhea" id="RHEA:29543"/>
        <dbReference type="Rhea" id="RHEA-COMP:19498"/>
        <dbReference type="Rhea" id="RHEA-COMP:19502"/>
        <dbReference type="Rhea" id="RHEA-COMP:19512"/>
        <dbReference type="Rhea" id="RHEA-COMP:19522"/>
        <dbReference type="ChEBI" id="CHEBI:15378"/>
        <dbReference type="ChEBI" id="CHEBI:57525"/>
        <dbReference type="ChEBI" id="CHEBI:57683"/>
        <dbReference type="ChEBI" id="CHEBI:132522"/>
        <dbReference type="ChEBI" id="CHEBI:132523"/>
        <dbReference type="EC" id="2.4.1.256"/>
    </reaction>
    <physiologicalReaction direction="left-to-right" evidence="13">
        <dbReference type="Rhea" id="RHEA:29544"/>
    </physiologicalReaction>
</comment>
<keyword evidence="17" id="KW-1185">Reference proteome</keyword>
<feature type="transmembrane region" description="Helical" evidence="14">
    <location>
        <begin position="258"/>
        <end position="277"/>
    </location>
</feature>
<feature type="transmembrane region" description="Helical" evidence="14">
    <location>
        <begin position="327"/>
        <end position="345"/>
    </location>
</feature>
<dbReference type="GO" id="GO:0106073">
    <property type="term" value="F:dolichyl pyrophosphate Glc2Man9GlcNAc2 alpha-1,2-glucosyltransferase activity"/>
    <property type="evidence" value="ECO:0007669"/>
    <property type="project" value="UniProtKB-UniRule"/>
</dbReference>
<accession>A0AAD9MKS4</accession>
<feature type="transmembrane region" description="Helical" evidence="14">
    <location>
        <begin position="404"/>
        <end position="424"/>
    </location>
</feature>
<evidence type="ECO:0000256" key="14">
    <source>
        <dbReference type="PIRNR" id="PIRNR028810"/>
    </source>
</evidence>
<comment type="caution">
    <text evidence="16">The sequence shown here is derived from an EMBL/GenBank/DDBJ whole genome shotgun (WGS) entry which is preliminary data.</text>
</comment>
<dbReference type="Pfam" id="PF04922">
    <property type="entry name" value="DIE2_ALG10"/>
    <property type="match status" value="1"/>
</dbReference>
<feature type="transmembrane region" description="Helical" evidence="14">
    <location>
        <begin position="133"/>
        <end position="155"/>
    </location>
</feature>
<keyword evidence="15" id="KW-0732">Signal</keyword>
<sequence>MRSTIQGAALLLLLPALATTLVNKVVPEPYMDEFFHVRQTQAYCAGRWAEWDPKITTFPGLYLIGALAGRAVRAAAAAAGVHTPLCGTGVLRWVSAALGAACLPAMLSVARFAGGVPGAQTATTLAWLLPTHMFFNSLYYTDVASVLLVLSMYALSRRKQRALAGVAALLAVGVRQTNAIWVAFDLGVAALEELGVGRDDGCLALARAALRRDAGPLLAVCVRWRAHLAVLAGFAAFVYANGGVTVGDKGNHEPVAHVAQLCYAGAFICLVTLPIAWPAAQRPARRREAARLLVVGAACALAIKYTARAHPFLLADNRHYTFYLWRRFLGPWPMVWVPLYAWSLLRLWDWLGEAQGHLWRLGYFAALTLTVVPSPLIEPRYYTIPVLMAILHAPRPPQKVWPTAALGILAFAAANVLTWCIFLYRPFAWVDGSVARFMW</sequence>
<organism evidence="16 17">
    <name type="scientific">Prototheca wickerhamii</name>
    <dbReference type="NCBI Taxonomy" id="3111"/>
    <lineage>
        <taxon>Eukaryota</taxon>
        <taxon>Viridiplantae</taxon>
        <taxon>Chlorophyta</taxon>
        <taxon>core chlorophytes</taxon>
        <taxon>Trebouxiophyceae</taxon>
        <taxon>Chlorellales</taxon>
        <taxon>Chlorellaceae</taxon>
        <taxon>Prototheca</taxon>
    </lineage>
</organism>
<dbReference type="PANTHER" id="PTHR12989">
    <property type="entry name" value="ALPHA-1,2-GLUCOSYLTRANSFERASE ALG10"/>
    <property type="match status" value="1"/>
</dbReference>
<name>A0AAD9MKS4_PROWI</name>
<dbReference type="EC" id="2.4.1.256" evidence="4 14"/>
<evidence type="ECO:0000256" key="15">
    <source>
        <dbReference type="SAM" id="SignalP"/>
    </source>
</evidence>
<evidence type="ECO:0000256" key="11">
    <source>
        <dbReference type="ARBA" id="ARBA00023136"/>
    </source>
</evidence>
<gene>
    <name evidence="16" type="ORF">QBZ16_005121</name>
</gene>
<feature type="transmembrane region" description="Helical" evidence="14">
    <location>
        <begin position="357"/>
        <end position="377"/>
    </location>
</feature>
<dbReference type="Proteomes" id="UP001255856">
    <property type="component" value="Unassembled WGS sequence"/>
</dbReference>
<keyword evidence="7" id="KW-0808">Transferase</keyword>
<evidence type="ECO:0000256" key="10">
    <source>
        <dbReference type="ARBA" id="ARBA00022989"/>
    </source>
</evidence>
<evidence type="ECO:0000313" key="16">
    <source>
        <dbReference type="EMBL" id="KAK2076893.1"/>
    </source>
</evidence>
<evidence type="ECO:0000256" key="6">
    <source>
        <dbReference type="ARBA" id="ARBA00022676"/>
    </source>
</evidence>
<comment type="subcellular location">
    <subcellularLocation>
        <location evidence="1">Endoplasmic reticulum membrane</location>
        <topology evidence="1">Multi-pass membrane protein</topology>
    </subcellularLocation>
</comment>
<comment type="similarity">
    <text evidence="3 14">Belongs to the ALG10 glucosyltransferase family.</text>
</comment>
<dbReference type="EMBL" id="JASFZW010000008">
    <property type="protein sequence ID" value="KAK2076893.1"/>
    <property type="molecule type" value="Genomic_DNA"/>
</dbReference>
<evidence type="ECO:0000256" key="7">
    <source>
        <dbReference type="ARBA" id="ARBA00022679"/>
    </source>
</evidence>
<evidence type="ECO:0000256" key="2">
    <source>
        <dbReference type="ARBA" id="ARBA00004922"/>
    </source>
</evidence>
<keyword evidence="10 14" id="KW-1133">Transmembrane helix</keyword>
<comment type="caution">
    <text evidence="14">Lacks conserved residue(s) required for the propagation of feature annotation.</text>
</comment>
<evidence type="ECO:0000256" key="13">
    <source>
        <dbReference type="ARBA" id="ARBA00048064"/>
    </source>
</evidence>
<dbReference type="GO" id="GO:0005789">
    <property type="term" value="C:endoplasmic reticulum membrane"/>
    <property type="evidence" value="ECO:0007669"/>
    <property type="project" value="UniProtKB-SubCell"/>
</dbReference>
<feature type="transmembrane region" description="Helical" evidence="14">
    <location>
        <begin position="93"/>
        <end position="113"/>
    </location>
</feature>
<evidence type="ECO:0000256" key="4">
    <source>
        <dbReference type="ARBA" id="ARBA00011967"/>
    </source>
</evidence>
<evidence type="ECO:0000256" key="12">
    <source>
        <dbReference type="ARBA" id="ARBA00044727"/>
    </source>
</evidence>
<dbReference type="PANTHER" id="PTHR12989:SF10">
    <property type="entry name" value="DOL-P-GLC:GLC(2)MAN(9)GLCNAC(2)-PP-DOL ALPHA-1,2-GLUCOSYLTRANSFERASE-RELATED"/>
    <property type="match status" value="1"/>
</dbReference>
<dbReference type="AlphaFoldDB" id="A0AAD9MKS4"/>
<dbReference type="GO" id="GO:0006488">
    <property type="term" value="P:dolichol-linked oligosaccharide biosynthetic process"/>
    <property type="evidence" value="ECO:0007669"/>
    <property type="project" value="UniProtKB-UniRule"/>
</dbReference>
<evidence type="ECO:0000256" key="8">
    <source>
        <dbReference type="ARBA" id="ARBA00022692"/>
    </source>
</evidence>
<comment type="pathway">
    <text evidence="2">Protein modification; protein glycosylation.</text>
</comment>
<feature type="transmembrane region" description="Helical" evidence="14">
    <location>
        <begin position="61"/>
        <end position="81"/>
    </location>
</feature>
<protein>
    <recommendedName>
        <fullName evidence="5 14">Dol-P-Glc:Glc(2)Man(9)GlcNAc(2)-PP-Dol alpha-1,2-glucosyltransferase</fullName>
        <ecNumber evidence="4 14">2.4.1.256</ecNumber>
    </recommendedName>
</protein>
<comment type="function">
    <text evidence="12">Dol-P-Glc:Glc(2)Man(9)GlcNAc(2)-PP-Dol alpha-1,2-glucosyltransferase that operates in the biosynthetic pathway of dolichol-linked oligosaccharides, the glycan precursors employed in protein asparagine (N)-glycosylation. The assembly of dolichol-linked oligosaccharides begins on the cytosolic side of the endoplasmic reticulum membrane and finishes in its lumen. The sequential addition of sugars to dolichol pyrophosphate produces dolichol-linked oligosaccharides containing fourteen sugars, including two GlcNAcs, nine mannoses and three glucoses. Once assembled, the oligosaccharide is transferred from the lipid to nascent proteins by oligosaccharyltransferases. In the lumen of the endoplasmic reticulum, adds the third and last glucose residue from dolichyl phosphate glucose (Dol-P-Glc) onto the lipid-linked oligosaccharide intermediate Glc(2)Man(9)GlcNAc(2)-PP-Dol to produce Glc(3)Man(9)GlcNAc(2)-PP-Dol.</text>
</comment>
<proteinExistence type="inferred from homology"/>
<reference evidence="16" key="1">
    <citation type="submission" date="2021-01" db="EMBL/GenBank/DDBJ databases">
        <authorList>
            <person name="Eckstrom K.M.E."/>
        </authorList>
    </citation>
    <scope>NUCLEOTIDE SEQUENCE</scope>
    <source>
        <strain evidence="16">UVCC 0001</strain>
    </source>
</reference>
<feature type="chain" id="PRO_5042297591" description="Dol-P-Glc:Glc(2)Man(9)GlcNAc(2)-PP-Dol alpha-1,2-glucosyltransferase" evidence="15">
    <location>
        <begin position="21"/>
        <end position="439"/>
    </location>
</feature>
<dbReference type="PIRSF" id="PIRSF028810">
    <property type="entry name" value="Alpha1_2_glucosyltferase_Alg10"/>
    <property type="match status" value="1"/>
</dbReference>
<dbReference type="InterPro" id="IPR016900">
    <property type="entry name" value="Alg10"/>
</dbReference>
<evidence type="ECO:0000313" key="17">
    <source>
        <dbReference type="Proteomes" id="UP001255856"/>
    </source>
</evidence>
<evidence type="ECO:0000256" key="3">
    <source>
        <dbReference type="ARBA" id="ARBA00010600"/>
    </source>
</evidence>
<feature type="transmembrane region" description="Helical" evidence="14">
    <location>
        <begin position="289"/>
        <end position="307"/>
    </location>
</feature>
<keyword evidence="9" id="KW-0256">Endoplasmic reticulum</keyword>
<keyword evidence="8 14" id="KW-0812">Transmembrane</keyword>
<keyword evidence="6 14" id="KW-0328">Glycosyltransferase</keyword>
<keyword evidence="11 14" id="KW-0472">Membrane</keyword>